<dbReference type="EMBL" id="CP163431">
    <property type="protein sequence ID" value="XDQ07571.1"/>
    <property type="molecule type" value="Genomic_DNA"/>
</dbReference>
<proteinExistence type="predicted"/>
<protein>
    <recommendedName>
        <fullName evidence="2">Thiocillin family RiPP</fullName>
    </recommendedName>
</protein>
<dbReference type="AlphaFoldDB" id="A0AB39MQI1"/>
<name>A0AB39MQI1_9ACTN</name>
<sequence>MPESQLLDLSAVDITEPWGGSETFTGDDESPEAALACLEPCTACADCGCSGSCGC</sequence>
<organism evidence="1">
    <name type="scientific">Streptomyces sp. R08</name>
    <dbReference type="NCBI Taxonomy" id="3238624"/>
    <lineage>
        <taxon>Bacteria</taxon>
        <taxon>Bacillati</taxon>
        <taxon>Actinomycetota</taxon>
        <taxon>Actinomycetes</taxon>
        <taxon>Kitasatosporales</taxon>
        <taxon>Streptomycetaceae</taxon>
        <taxon>Streptomyces</taxon>
    </lineage>
</organism>
<dbReference type="RefSeq" id="WP_369192342.1">
    <property type="nucleotide sequence ID" value="NZ_CP163431.1"/>
</dbReference>
<evidence type="ECO:0000313" key="1">
    <source>
        <dbReference type="EMBL" id="XDQ07571.1"/>
    </source>
</evidence>
<gene>
    <name evidence="1" type="ORF">AB5J58_48655</name>
</gene>
<evidence type="ECO:0008006" key="2">
    <source>
        <dbReference type="Google" id="ProtNLM"/>
    </source>
</evidence>
<reference evidence="1" key="1">
    <citation type="submission" date="2024-07" db="EMBL/GenBank/DDBJ databases">
        <authorList>
            <person name="Yu S.T."/>
        </authorList>
    </citation>
    <scope>NUCLEOTIDE SEQUENCE</scope>
    <source>
        <strain evidence="1">R08</strain>
    </source>
</reference>
<accession>A0AB39MQI1</accession>